<dbReference type="PANTHER" id="PTHR15615">
    <property type="match status" value="1"/>
</dbReference>
<dbReference type="GO" id="GO:0005634">
    <property type="term" value="C:nucleus"/>
    <property type="evidence" value="ECO:0007669"/>
    <property type="project" value="TreeGrafter"/>
</dbReference>
<sequence length="231" mass="25646">MSFINTTQVISNNSEALIAFTTLTAQNLLNCSISKNCKLLPPLNEFIQDLYSKTSTTTTKRSSFRAGRLLPCAVKLFTLIYLLRLKSKLPDNAKGGPDTPYRLFLAAVLTSSKYLSETGTGLTSTHLSALTNSLYTPKDINRMERSFLGLIRYDLWVSTQEIQSFIKLYGDLIQMDFCNIILPQQPISKRCNEHTLDTPNTTIHSNVIAVANVDNATNPTPTKSKAILHPA</sequence>
<dbReference type="InterPro" id="IPR013922">
    <property type="entry name" value="Cyclin_PHO80-like"/>
</dbReference>
<evidence type="ECO:0008006" key="3">
    <source>
        <dbReference type="Google" id="ProtNLM"/>
    </source>
</evidence>
<accession>A0A8H7V5G9</accession>
<gene>
    <name evidence="1" type="ORF">INT46_006380</name>
</gene>
<dbReference type="Proteomes" id="UP000650833">
    <property type="component" value="Unassembled WGS sequence"/>
</dbReference>
<comment type="caution">
    <text evidence="1">The sequence shown here is derived from an EMBL/GenBank/DDBJ whole genome shotgun (WGS) entry which is preliminary data.</text>
</comment>
<name>A0A8H7V5G9_9FUNG</name>
<evidence type="ECO:0000313" key="2">
    <source>
        <dbReference type="Proteomes" id="UP000650833"/>
    </source>
</evidence>
<proteinExistence type="predicted"/>
<dbReference type="Gene3D" id="1.10.472.10">
    <property type="entry name" value="Cyclin-like"/>
    <property type="match status" value="1"/>
</dbReference>
<keyword evidence="2" id="KW-1185">Reference proteome</keyword>
<organism evidence="1 2">
    <name type="scientific">Mucor plumbeus</name>
    <dbReference type="NCBI Taxonomy" id="97098"/>
    <lineage>
        <taxon>Eukaryota</taxon>
        <taxon>Fungi</taxon>
        <taxon>Fungi incertae sedis</taxon>
        <taxon>Mucoromycota</taxon>
        <taxon>Mucoromycotina</taxon>
        <taxon>Mucoromycetes</taxon>
        <taxon>Mucorales</taxon>
        <taxon>Mucorineae</taxon>
        <taxon>Mucoraceae</taxon>
        <taxon>Mucor</taxon>
    </lineage>
</organism>
<dbReference type="AlphaFoldDB" id="A0A8H7V5G9"/>
<dbReference type="OrthoDB" id="10250320at2759"/>
<protein>
    <recommendedName>
        <fullName evidence="3">Cyclin N-terminal domain-containing protein</fullName>
    </recommendedName>
</protein>
<dbReference type="SUPFAM" id="SSF47954">
    <property type="entry name" value="Cyclin-like"/>
    <property type="match status" value="1"/>
</dbReference>
<dbReference type="PANTHER" id="PTHR15615:SF10">
    <property type="entry name" value="PHO85 CYCLIN-2-RELATED"/>
    <property type="match status" value="1"/>
</dbReference>
<reference evidence="1" key="1">
    <citation type="submission" date="2020-12" db="EMBL/GenBank/DDBJ databases">
        <title>Metabolic potential, ecology and presence of endohyphal bacteria is reflected in genomic diversity of Mucoromycotina.</title>
        <authorList>
            <person name="Muszewska A."/>
            <person name="Okrasinska A."/>
            <person name="Steczkiewicz K."/>
            <person name="Drgas O."/>
            <person name="Orlowska M."/>
            <person name="Perlinska-Lenart U."/>
            <person name="Aleksandrzak-Piekarczyk T."/>
            <person name="Szatraj K."/>
            <person name="Zielenkiewicz U."/>
            <person name="Pilsyk S."/>
            <person name="Malc E."/>
            <person name="Mieczkowski P."/>
            <person name="Kruszewska J.S."/>
            <person name="Biernat P."/>
            <person name="Pawlowska J."/>
        </authorList>
    </citation>
    <scope>NUCLEOTIDE SEQUENCE</scope>
    <source>
        <strain evidence="1">CBS 226.32</strain>
    </source>
</reference>
<dbReference type="GO" id="GO:0019901">
    <property type="term" value="F:protein kinase binding"/>
    <property type="evidence" value="ECO:0007669"/>
    <property type="project" value="InterPro"/>
</dbReference>
<evidence type="ECO:0000313" key="1">
    <source>
        <dbReference type="EMBL" id="KAG2206212.1"/>
    </source>
</evidence>
<dbReference type="GO" id="GO:0000307">
    <property type="term" value="C:cyclin-dependent protein kinase holoenzyme complex"/>
    <property type="evidence" value="ECO:0007669"/>
    <property type="project" value="TreeGrafter"/>
</dbReference>
<dbReference type="InterPro" id="IPR036915">
    <property type="entry name" value="Cyclin-like_sf"/>
</dbReference>
<dbReference type="GO" id="GO:0016538">
    <property type="term" value="F:cyclin-dependent protein serine/threonine kinase regulator activity"/>
    <property type="evidence" value="ECO:0007669"/>
    <property type="project" value="TreeGrafter"/>
</dbReference>
<dbReference type="EMBL" id="JAEPRC010000156">
    <property type="protein sequence ID" value="KAG2206212.1"/>
    <property type="molecule type" value="Genomic_DNA"/>
</dbReference>
<dbReference type="CDD" id="cd20557">
    <property type="entry name" value="CYCLIN_ScPCL1-like"/>
    <property type="match status" value="1"/>
</dbReference>